<dbReference type="InterPro" id="IPR050870">
    <property type="entry name" value="FAST_kinase"/>
</dbReference>
<gene>
    <name evidence="2" type="ORF">HPHI1048_LOCUS22432</name>
</gene>
<name>A0A7S0HZ93_9CRYP</name>
<dbReference type="SMART" id="SM00952">
    <property type="entry name" value="RAP"/>
    <property type="match status" value="1"/>
</dbReference>
<dbReference type="PANTHER" id="PTHR21228">
    <property type="entry name" value="FAST LEU-RICH DOMAIN-CONTAINING"/>
    <property type="match status" value="1"/>
</dbReference>
<protein>
    <recommendedName>
        <fullName evidence="1">RAP domain-containing protein</fullName>
    </recommendedName>
</protein>
<dbReference type="PANTHER" id="PTHR21228:SF40">
    <property type="entry name" value="LD45607P"/>
    <property type="match status" value="1"/>
</dbReference>
<dbReference type="InterPro" id="IPR058917">
    <property type="entry name" value="RESC6_dom"/>
</dbReference>
<dbReference type="InterPro" id="IPR013584">
    <property type="entry name" value="RAP"/>
</dbReference>
<dbReference type="GO" id="GO:0035770">
    <property type="term" value="C:ribonucleoprotein granule"/>
    <property type="evidence" value="ECO:0007669"/>
    <property type="project" value="TreeGrafter"/>
</dbReference>
<dbReference type="Pfam" id="PF08373">
    <property type="entry name" value="RAP"/>
    <property type="match status" value="1"/>
</dbReference>
<dbReference type="EMBL" id="HBEO01033173">
    <property type="protein sequence ID" value="CAD8506124.1"/>
    <property type="molecule type" value="Transcribed_RNA"/>
</dbReference>
<dbReference type="AlphaFoldDB" id="A0A7S0HZ93"/>
<sequence length="865" mass="97481">MNRTSQTMLPLLRRAVRSMSTDLRRPSVNHSRRHAVKKRMRLPVVVVANDKEPPTDKFIEKPTTLDAMSRSKSSQLPVDSNALINAFHSMKVPTAFSLLQQLVVDKDSSPNFDTQSMGEGDKDKDVVSRKLPKVTKDSADKVFDLLCKRLLEESQHISISELASILQVSGSINRHLSPRILQKMWEKLRLHQDDVSSQNLAFILESLTVVRAQPPEDVVKFLLTKVGEDFSRFSSPECCSVLWAVSLLELSDDQERAVLISHSLLRSLFETALKHLGDLAGKDLCRLLWSIAIFEFKLPPGKLDEISRGLLQNVNELNSSEISSIFVSYALLSARMPKDLCLVLSERAAANIESFNLRDMTDILWSHGLLQNEPDDYLYIRLSARALSCVQAFQAQDMSDFLWSHAILGKALAPVLAARLLAHINVISHSLSAHNVACILWALANLRIKMSSTFFKIICQRIISILQDFGAHELSESVWSMAILYRTSPVEDRIEARLVDVEVQQPQNRILLSNQMLGDEQRLNHNRQNQQTLSNANSVRTILHNTCQKMCLEAISKIDQFSVTSISNFLWGMTSLSETLPPGQLEMFLGKTDGIDIYKQDATLLLWSAAILQPRISHQLLANIIRCLQIKLRSNGLDKTRGSSMWKQGGMTSMMCWGIAVLRIEDKSLIESIVRDIKHLTPDFQEMDLSLLHIFFLSCSLDQKLKRVTESISEMPLVRSGLQEKARASFLKVNLRPSKLRKQIAQTFSRTGIPCIEGRVDADSGYRLDILLLQGSQPGDQYAVEVHDRNCFLSDRKTLKAAMLLRWRHLAALGYHLIAIPYWEWEEILSKSAGEEETDGQLLGASEYLLSKLASCGSAEYVLVD</sequence>
<accession>A0A7S0HZ93</accession>
<dbReference type="GO" id="GO:0044528">
    <property type="term" value="P:regulation of mitochondrial mRNA stability"/>
    <property type="evidence" value="ECO:0007669"/>
    <property type="project" value="TreeGrafter"/>
</dbReference>
<dbReference type="GO" id="GO:0000963">
    <property type="term" value="P:mitochondrial RNA processing"/>
    <property type="evidence" value="ECO:0007669"/>
    <property type="project" value="TreeGrafter"/>
</dbReference>
<proteinExistence type="predicted"/>
<dbReference type="Pfam" id="PF26188">
    <property type="entry name" value="RESC6"/>
    <property type="match status" value="1"/>
</dbReference>
<dbReference type="GO" id="GO:0003723">
    <property type="term" value="F:RNA binding"/>
    <property type="evidence" value="ECO:0007669"/>
    <property type="project" value="TreeGrafter"/>
</dbReference>
<dbReference type="PROSITE" id="PS51286">
    <property type="entry name" value="RAP"/>
    <property type="match status" value="1"/>
</dbReference>
<dbReference type="GO" id="GO:0005759">
    <property type="term" value="C:mitochondrial matrix"/>
    <property type="evidence" value="ECO:0007669"/>
    <property type="project" value="TreeGrafter"/>
</dbReference>
<evidence type="ECO:0000313" key="2">
    <source>
        <dbReference type="EMBL" id="CAD8506124.1"/>
    </source>
</evidence>
<organism evidence="2">
    <name type="scientific">Hanusia phi</name>
    <dbReference type="NCBI Taxonomy" id="3032"/>
    <lineage>
        <taxon>Eukaryota</taxon>
        <taxon>Cryptophyceae</taxon>
        <taxon>Pyrenomonadales</taxon>
        <taxon>Geminigeraceae</taxon>
        <taxon>Hanusia</taxon>
    </lineage>
</organism>
<feature type="domain" description="RAP" evidence="1">
    <location>
        <begin position="782"/>
        <end position="851"/>
    </location>
</feature>
<evidence type="ECO:0000259" key="1">
    <source>
        <dbReference type="PROSITE" id="PS51286"/>
    </source>
</evidence>
<reference evidence="2" key="1">
    <citation type="submission" date="2021-01" db="EMBL/GenBank/DDBJ databases">
        <authorList>
            <person name="Corre E."/>
            <person name="Pelletier E."/>
            <person name="Niang G."/>
            <person name="Scheremetjew M."/>
            <person name="Finn R."/>
            <person name="Kale V."/>
            <person name="Holt S."/>
            <person name="Cochrane G."/>
            <person name="Meng A."/>
            <person name="Brown T."/>
            <person name="Cohen L."/>
        </authorList>
    </citation>
    <scope>NUCLEOTIDE SEQUENCE</scope>
    <source>
        <strain evidence="2">CCMP325</strain>
    </source>
</reference>